<protein>
    <recommendedName>
        <fullName evidence="5">Anaphase-promoting complex subunit CDC26</fullName>
    </recommendedName>
</protein>
<evidence type="ECO:0000313" key="3">
    <source>
        <dbReference type="EMBL" id="KAK2625556.1"/>
    </source>
</evidence>
<dbReference type="EMBL" id="JAUBYV010000007">
    <property type="protein sequence ID" value="KAK2625556.1"/>
    <property type="molecule type" value="Genomic_DNA"/>
</dbReference>
<sequence>MLRRKPTAINLTTEDIASYEDARRESLEKEHAASQAEMHAQRGSAFQQQETQNMRDPNDELRPLPGDRTRGHQAKTREERLGLGNGGGSRG</sequence>
<gene>
    <name evidence="3" type="ORF">QTJ16_004868</name>
</gene>
<evidence type="ECO:0000256" key="1">
    <source>
        <dbReference type="ARBA" id="ARBA00022786"/>
    </source>
</evidence>
<evidence type="ECO:0000313" key="4">
    <source>
        <dbReference type="Proteomes" id="UP001285354"/>
    </source>
</evidence>
<dbReference type="Pfam" id="PF10471">
    <property type="entry name" value="ANAPC_CDC26"/>
    <property type="match status" value="1"/>
</dbReference>
<name>A0AAD9SXV1_9HELO</name>
<comment type="caution">
    <text evidence="3">The sequence shown here is derived from an EMBL/GenBank/DDBJ whole genome shotgun (WGS) entry which is preliminary data.</text>
</comment>
<evidence type="ECO:0008006" key="5">
    <source>
        <dbReference type="Google" id="ProtNLM"/>
    </source>
</evidence>
<proteinExistence type="predicted"/>
<feature type="compositionally biased region" description="Polar residues" evidence="2">
    <location>
        <begin position="44"/>
        <end position="55"/>
    </location>
</feature>
<dbReference type="InterPro" id="IPR018860">
    <property type="entry name" value="APC_suCDC26"/>
</dbReference>
<feature type="compositionally biased region" description="Basic and acidic residues" evidence="2">
    <location>
        <begin position="56"/>
        <end position="81"/>
    </location>
</feature>
<feature type="region of interest" description="Disordered" evidence="2">
    <location>
        <begin position="21"/>
        <end position="91"/>
    </location>
</feature>
<evidence type="ECO:0000256" key="2">
    <source>
        <dbReference type="SAM" id="MobiDB-lite"/>
    </source>
</evidence>
<accession>A0AAD9SXV1</accession>
<keyword evidence="1" id="KW-0833">Ubl conjugation pathway</keyword>
<reference evidence="3" key="1">
    <citation type="submission" date="2023-06" db="EMBL/GenBank/DDBJ databases">
        <title>Draft genome of Marssonina rosae.</title>
        <authorList>
            <person name="Cheng Q."/>
        </authorList>
    </citation>
    <scope>NUCLEOTIDE SEQUENCE</scope>
    <source>
        <strain evidence="3">R4</strain>
    </source>
</reference>
<keyword evidence="4" id="KW-1185">Reference proteome</keyword>
<dbReference type="Proteomes" id="UP001285354">
    <property type="component" value="Unassembled WGS sequence"/>
</dbReference>
<dbReference type="GO" id="GO:0031145">
    <property type="term" value="P:anaphase-promoting complex-dependent catabolic process"/>
    <property type="evidence" value="ECO:0007669"/>
    <property type="project" value="InterPro"/>
</dbReference>
<dbReference type="AlphaFoldDB" id="A0AAD9SXV1"/>
<feature type="compositionally biased region" description="Basic and acidic residues" evidence="2">
    <location>
        <begin position="21"/>
        <end position="32"/>
    </location>
</feature>
<dbReference type="GO" id="GO:0005680">
    <property type="term" value="C:anaphase-promoting complex"/>
    <property type="evidence" value="ECO:0007669"/>
    <property type="project" value="InterPro"/>
</dbReference>
<organism evidence="3 4">
    <name type="scientific">Diplocarpon rosae</name>
    <dbReference type="NCBI Taxonomy" id="946125"/>
    <lineage>
        <taxon>Eukaryota</taxon>
        <taxon>Fungi</taxon>
        <taxon>Dikarya</taxon>
        <taxon>Ascomycota</taxon>
        <taxon>Pezizomycotina</taxon>
        <taxon>Leotiomycetes</taxon>
        <taxon>Helotiales</taxon>
        <taxon>Drepanopezizaceae</taxon>
        <taxon>Diplocarpon</taxon>
    </lineage>
</organism>